<dbReference type="RefSeq" id="WP_163686909.1">
    <property type="nucleotide sequence ID" value="NZ_AP022608.1"/>
</dbReference>
<dbReference type="EMBL" id="AP022608">
    <property type="protein sequence ID" value="BBZ18329.1"/>
    <property type="molecule type" value="Genomic_DNA"/>
</dbReference>
<accession>A0A7I7WL01</accession>
<dbReference type="AlphaFoldDB" id="A0A7I7WL01"/>
<dbReference type="Proteomes" id="UP000466187">
    <property type="component" value="Chromosome"/>
</dbReference>
<proteinExistence type="predicted"/>
<gene>
    <name evidence="1" type="ORF">MGAD_26640</name>
</gene>
<organism evidence="1 2">
    <name type="scientific">Mycolicibacterium gadium</name>
    <name type="common">Mycobacterium gadium</name>
    <dbReference type="NCBI Taxonomy" id="1794"/>
    <lineage>
        <taxon>Bacteria</taxon>
        <taxon>Bacillati</taxon>
        <taxon>Actinomycetota</taxon>
        <taxon>Actinomycetes</taxon>
        <taxon>Mycobacteriales</taxon>
        <taxon>Mycobacteriaceae</taxon>
        <taxon>Mycolicibacterium</taxon>
    </lineage>
</organism>
<reference evidence="1 2" key="1">
    <citation type="journal article" date="2019" name="Emerg. Microbes Infect.">
        <title>Comprehensive subspecies identification of 175 nontuberculous mycobacteria species based on 7547 genomic profiles.</title>
        <authorList>
            <person name="Matsumoto Y."/>
            <person name="Kinjo T."/>
            <person name="Motooka D."/>
            <person name="Nabeya D."/>
            <person name="Jung N."/>
            <person name="Uechi K."/>
            <person name="Horii T."/>
            <person name="Iida T."/>
            <person name="Fujita J."/>
            <person name="Nakamura S."/>
        </authorList>
    </citation>
    <scope>NUCLEOTIDE SEQUENCE [LARGE SCALE GENOMIC DNA]</scope>
    <source>
        <strain evidence="1 2">JCM 12688</strain>
    </source>
</reference>
<protein>
    <submittedName>
        <fullName evidence="1">Uncharacterized protein</fullName>
    </submittedName>
</protein>
<name>A0A7I7WL01_MYCGU</name>
<evidence type="ECO:0000313" key="2">
    <source>
        <dbReference type="Proteomes" id="UP000466187"/>
    </source>
</evidence>
<sequence length="693" mass="76404">MSHDSGSADDRPDAGIDVGGIERRAVTDEILEWPPDLFALTEVILDHTQAYRFVLSPPGGATWPPDRYVSWAEAVEDAGREWSGWVDNRGGSAVPEILAREWKVFRDQIQIPIDDLTEGRDWLMCEALLTLHAIADEACAGLGAPVARPDDHGYAYRARGRELLARTGSLARIHPNLLRVIPKVRTSPNATALGSFSRYACVHRPGAQVVWSKVPVRHRGTDLQAEYANLLLLPWPLRIRETDFRPVEGSVRRHTSEPFGYFEFAPPERLDFDLVDRTILAALDEVSSVDVVVFPESAIDEGDLEELEAVLDRHGVNILMAGVRQPVPGNGRLPGNWVHIGVNSQLEKGARKSATATGSDRRQWFHIRQNKHHRWSLDEAQIYQYHLGGALHPHIRWWEAMDVSRRTVQFIEMGEELTLCCLICEDLSQRDDVAEVVRSVGPTLVVTPLLDGPQLTSRWAGRYASILADDPGSAVATLSAYGMVRRSQPPGFGFSPIVGLWRDPVRGTREVPLEAGAHGVLMTICGDRALRRTADSRRPIGNAVHYFDVSVHQIHAAGTGSDFQPASSPPSPPVLEVEELTVLTGWAQAVSETLTVAPKRLTELLAEARPGSPWRTEFNVVEPSDRLDQAVDVIERIVATCSSSDGPPTVDALLAATTEDRPGEPALDGLVRRVLRSTLEQGRSRNAATAMWP</sequence>
<dbReference type="KEGG" id="mgad:MGAD_26640"/>
<evidence type="ECO:0000313" key="1">
    <source>
        <dbReference type="EMBL" id="BBZ18329.1"/>
    </source>
</evidence>